<keyword evidence="1" id="KW-0732">Signal</keyword>
<dbReference type="Gene3D" id="3.40.50.10390">
    <property type="entry name" value="Gingipain r, domain 1"/>
    <property type="match status" value="1"/>
</dbReference>
<keyword evidence="2" id="KW-0812">Transmembrane</keyword>
<evidence type="ECO:0000256" key="2">
    <source>
        <dbReference type="SAM" id="Phobius"/>
    </source>
</evidence>
<keyword evidence="2" id="KW-0472">Membrane</keyword>
<keyword evidence="2" id="KW-1133">Transmembrane helix</keyword>
<name>C3JBB2_POREA</name>
<dbReference type="InterPro" id="IPR029030">
    <property type="entry name" value="Caspase-like_dom_sf"/>
</dbReference>
<evidence type="ECO:0000313" key="4">
    <source>
        <dbReference type="EMBL" id="EEN82526.1"/>
    </source>
</evidence>
<dbReference type="STRING" id="553175.POREN0001_0065"/>
<comment type="caution">
    <text evidence="4">The sequence shown here is derived from an EMBL/GenBank/DDBJ whole genome shotgun (WGS) entry which is preliminary data.</text>
</comment>
<organism evidence="4 5">
    <name type="scientific">Porphyromonas endodontalis (strain ATCC 35406 / DSM 24491 / JCM 8526 / CCUG 16442 / BCRC 14492 / NCTC 13058 / HG 370)</name>
    <name type="common">Bacteroides endodontalis</name>
    <dbReference type="NCBI Taxonomy" id="553175"/>
    <lineage>
        <taxon>Bacteria</taxon>
        <taxon>Pseudomonadati</taxon>
        <taxon>Bacteroidota</taxon>
        <taxon>Bacteroidia</taxon>
        <taxon>Bacteroidales</taxon>
        <taxon>Porphyromonadaceae</taxon>
        <taxon>Porphyromonas</taxon>
    </lineage>
</organism>
<feature type="transmembrane region" description="Helical" evidence="2">
    <location>
        <begin position="21"/>
        <end position="43"/>
    </location>
</feature>
<keyword evidence="5" id="KW-1185">Reference proteome</keyword>
<dbReference type="SUPFAM" id="SSF52129">
    <property type="entry name" value="Caspase-like"/>
    <property type="match status" value="1"/>
</dbReference>
<dbReference type="Pfam" id="PF01364">
    <property type="entry name" value="Peptidase_C25"/>
    <property type="match status" value="1"/>
</dbReference>
<protein>
    <recommendedName>
        <fullName evidence="3">Gingipain domain-containing protein</fullName>
    </recommendedName>
</protein>
<dbReference type="InterPro" id="IPR001769">
    <property type="entry name" value="Gingipain"/>
</dbReference>
<dbReference type="RefSeq" id="WP_004334027.1">
    <property type="nucleotide sequence ID" value="NZ_ACNN01000025.1"/>
</dbReference>
<evidence type="ECO:0000313" key="5">
    <source>
        <dbReference type="Proteomes" id="UP000004295"/>
    </source>
</evidence>
<dbReference type="Gene3D" id="3.40.50.1460">
    <property type="match status" value="1"/>
</dbReference>
<dbReference type="MEROPS" id="C25.004"/>
<gene>
    <name evidence="4" type="ORF">POREN0001_0065</name>
</gene>
<reference evidence="4 5" key="1">
    <citation type="submission" date="2009-04" db="EMBL/GenBank/DDBJ databases">
        <authorList>
            <person name="Sebastian Y."/>
            <person name="Madupu R."/>
            <person name="Durkin A.S."/>
            <person name="Torralba M."/>
            <person name="Methe B."/>
            <person name="Sutton G.G."/>
            <person name="Strausberg R.L."/>
            <person name="Nelson K.E."/>
        </authorList>
    </citation>
    <scope>NUCLEOTIDE SEQUENCE [LARGE SCALE GENOMIC DNA]</scope>
    <source>
        <strain evidence="5">ATCC 35406 / BCRC 14492 / JCM 8526 / NCTC 13058 / HG 370</strain>
    </source>
</reference>
<evidence type="ECO:0000259" key="3">
    <source>
        <dbReference type="Pfam" id="PF01364"/>
    </source>
</evidence>
<dbReference type="GeneID" id="93365719"/>
<dbReference type="NCBIfam" id="NF033707">
    <property type="entry name" value="T9SS_sortase"/>
    <property type="match status" value="1"/>
</dbReference>
<evidence type="ECO:0000256" key="1">
    <source>
        <dbReference type="ARBA" id="ARBA00022729"/>
    </source>
</evidence>
<dbReference type="eggNOG" id="COG1572">
    <property type="taxonomic scope" value="Bacteria"/>
</dbReference>
<dbReference type="GO" id="GO:0008234">
    <property type="term" value="F:cysteine-type peptidase activity"/>
    <property type="evidence" value="ECO:0007669"/>
    <property type="project" value="InterPro"/>
</dbReference>
<sequence>MKKRNSLLSVVPFPTDYHHKLIRFALIIGSFFLLFLGMGEYVFAQNKVDESSPLATGRWVKISVDKSGLYTLSYDKLRQMGFSNPEAVGVYGRGGRLLSEDLQKASSVAGLPQVPLLRHNNAIYFYGEGTTHWYYDTAQKCYRHVTNHYTRLGYYLLSDAATPGPLLMEERKPTASQAAPALTSTYDALVLHERDIFSPKQSGRMLFGEPLLGGQPKRIIVNLGHGEQAGNAIKINYAYMARPSTQGFFTLSLDGRELAKDPISLSEDHTTRDFLAGIYHFRPNVTVTSSSRNLALDASYRPAGDNAYVDFLEFIIEQRLHYTTGQQTDFRRIQEGSDALLYQVSGLPQNGIILATSPESSLPYRVQTTQSGGTHSFTTQALDREGQPYNFLACSWQDAYTPNVVGEVANQNIHSAPIPDLIILSPEAFLSEAERLAEFHRSVDGMQVLVVGETALFNEFNAGTPDATAYRLMAKYFYDRWMAAHPGEKQSAQQLLLFGDGAADNRKVSVHWESIGLQNTPFLLTYQSSNSLNIYSYTTDDYFGYLRDGEDHLTNGRKQLSIGIGRFPIRTLGEAKAAVDKTIRYAENGDPGVWKTRTLFLADNQDGYSHARQANELTEILEEIQPELIVNKVYLDAFPKSTVNGLTTVPTAKRKLLDAIDQGLLLVNYTGHGSPTAWTDEQIMTLPDVQRLSNKRLPLWITATCDFCPYDNSTTSAGEVAFLNDRGGASALFTTTRVVFDVPNQELNRHFLRTLFTQDKGGRLHQLGDVLRNAKNSAYTSDTINKLNFSLIGDPALRLKMPTHQAALLKINGKQPDPQKGISLHALERVSLEGAIHDLSGTIDGNFNGTIAITVFDAEQISSTLKENIPEYQESVYKFSEYPGIIYAGNAEVVNGQFTASFVVPKDISYSDKKGKINFYAYSSSLKREAMGVDKSLKLEMGGSGSEEDKTPPEIQRIYLNDSTLRAPIVVGTTPLFVADLFDMSGINLSAGGLGHGITLSIDNNPTYTFTLNDYYRANQLEAGKGSVVYLLPTLPEGDHTATLRVWDVFNNAAEKSISFRVNKDLAPQVAASQAFPNPALLGSPITFEIFTNTPGEEMSLTIELFDFTGRCVAKSPSFSLVSPSQGSIRIPWTPTTSYQTSPIRGLYIYRCTLSGSNGKSATTMGKLLLEESSSGATK</sequence>
<dbReference type="AlphaFoldDB" id="C3JBB2"/>
<dbReference type="CDD" id="cd02258">
    <property type="entry name" value="Peptidase_C25_N"/>
    <property type="match status" value="1"/>
</dbReference>
<feature type="domain" description="Gingipain" evidence="3">
    <location>
        <begin position="422"/>
        <end position="799"/>
    </location>
</feature>
<dbReference type="InterPro" id="IPR029031">
    <property type="entry name" value="Gingipain_N_sf"/>
</dbReference>
<dbReference type="GO" id="GO:0006508">
    <property type="term" value="P:proteolysis"/>
    <property type="evidence" value="ECO:0007669"/>
    <property type="project" value="InterPro"/>
</dbReference>
<accession>C3JBB2</accession>
<dbReference type="EMBL" id="ACNN01000025">
    <property type="protein sequence ID" value="EEN82526.1"/>
    <property type="molecule type" value="Genomic_DNA"/>
</dbReference>
<proteinExistence type="predicted"/>
<dbReference type="Proteomes" id="UP000004295">
    <property type="component" value="Unassembled WGS sequence"/>
</dbReference>
<dbReference type="SMR" id="C3JBB2"/>